<keyword evidence="2" id="KW-1185">Reference proteome</keyword>
<sequence>MPPAFYPFVIEIEHNGEYVEVMQDWQGNPMAYLYGTATRAEMLMSQAELDDMYETIDGEARHYEPDWSQRKRAVAEACRVEVPRASQQYTAFVGAWREHRRAAAENAAPEMTAAE</sequence>
<protein>
    <submittedName>
        <fullName evidence="1">Uncharacterized protein</fullName>
    </submittedName>
</protein>
<organism evidence="1 2">
    <name type="scientific">Ancylobacter polymorphus</name>
    <dbReference type="NCBI Taxonomy" id="223390"/>
    <lineage>
        <taxon>Bacteria</taxon>
        <taxon>Pseudomonadati</taxon>
        <taxon>Pseudomonadota</taxon>
        <taxon>Alphaproteobacteria</taxon>
        <taxon>Hyphomicrobiales</taxon>
        <taxon>Xanthobacteraceae</taxon>
        <taxon>Ancylobacter</taxon>
    </lineage>
</organism>
<gene>
    <name evidence="1" type="ORF">J2S75_002869</name>
</gene>
<proteinExistence type="predicted"/>
<dbReference type="RefSeq" id="WP_307020535.1">
    <property type="nucleotide sequence ID" value="NZ_JAUSUI010000005.1"/>
</dbReference>
<evidence type="ECO:0000313" key="2">
    <source>
        <dbReference type="Proteomes" id="UP001224682"/>
    </source>
</evidence>
<comment type="caution">
    <text evidence="1">The sequence shown here is derived from an EMBL/GenBank/DDBJ whole genome shotgun (WGS) entry which is preliminary data.</text>
</comment>
<reference evidence="1 2" key="1">
    <citation type="submission" date="2023-07" db="EMBL/GenBank/DDBJ databases">
        <title>Genomic Encyclopedia of Type Strains, Phase IV (KMG-IV): sequencing the most valuable type-strain genomes for metagenomic binning, comparative biology and taxonomic classification.</title>
        <authorList>
            <person name="Goeker M."/>
        </authorList>
    </citation>
    <scope>NUCLEOTIDE SEQUENCE [LARGE SCALE GENOMIC DNA]</scope>
    <source>
        <strain evidence="1 2">DSM 2457</strain>
    </source>
</reference>
<dbReference type="EMBL" id="JAUSUI010000005">
    <property type="protein sequence ID" value="MDQ0303835.1"/>
    <property type="molecule type" value="Genomic_DNA"/>
</dbReference>
<evidence type="ECO:0000313" key="1">
    <source>
        <dbReference type="EMBL" id="MDQ0303835.1"/>
    </source>
</evidence>
<accession>A0ABU0BEL0</accession>
<dbReference type="Proteomes" id="UP001224682">
    <property type="component" value="Unassembled WGS sequence"/>
</dbReference>
<name>A0ABU0BEL0_9HYPH</name>